<feature type="region of interest" description="Disordered" evidence="1">
    <location>
        <begin position="1"/>
        <end position="23"/>
    </location>
</feature>
<comment type="caution">
    <text evidence="2">The sequence shown here is derived from an EMBL/GenBank/DDBJ whole genome shotgun (WGS) entry which is preliminary data.</text>
</comment>
<evidence type="ECO:0000313" key="2">
    <source>
        <dbReference type="EMBL" id="HJA79962.1"/>
    </source>
</evidence>
<accession>A0A9D2KQN2</accession>
<evidence type="ECO:0000313" key="3">
    <source>
        <dbReference type="Proteomes" id="UP000823821"/>
    </source>
</evidence>
<name>A0A9D2KQN2_9BACT</name>
<protein>
    <submittedName>
        <fullName evidence="2">Uncharacterized protein</fullName>
    </submittedName>
</protein>
<reference evidence="2" key="1">
    <citation type="journal article" date="2021" name="PeerJ">
        <title>Extensive microbial diversity within the chicken gut microbiome revealed by metagenomics and culture.</title>
        <authorList>
            <person name="Gilroy R."/>
            <person name="Ravi A."/>
            <person name="Getino M."/>
            <person name="Pursley I."/>
            <person name="Horton D.L."/>
            <person name="Alikhan N.F."/>
            <person name="Baker D."/>
            <person name="Gharbi K."/>
            <person name="Hall N."/>
            <person name="Watson M."/>
            <person name="Adriaenssens E.M."/>
            <person name="Foster-Nyarko E."/>
            <person name="Jarju S."/>
            <person name="Secka A."/>
            <person name="Antonio M."/>
            <person name="Oren A."/>
            <person name="Chaudhuri R.R."/>
            <person name="La Ragione R."/>
            <person name="Hildebrand F."/>
            <person name="Pallen M.J."/>
        </authorList>
    </citation>
    <scope>NUCLEOTIDE SEQUENCE</scope>
    <source>
        <strain evidence="2">5032</strain>
    </source>
</reference>
<dbReference type="EMBL" id="DWZD01000053">
    <property type="protein sequence ID" value="HJA79962.1"/>
    <property type="molecule type" value="Genomic_DNA"/>
</dbReference>
<dbReference type="Proteomes" id="UP000823821">
    <property type="component" value="Unassembled WGS sequence"/>
</dbReference>
<proteinExistence type="predicted"/>
<dbReference type="AlphaFoldDB" id="A0A9D2KQN2"/>
<gene>
    <name evidence="2" type="ORF">H9784_10435</name>
</gene>
<reference evidence="2" key="2">
    <citation type="submission" date="2021-04" db="EMBL/GenBank/DDBJ databases">
        <authorList>
            <person name="Gilroy R."/>
        </authorList>
    </citation>
    <scope>NUCLEOTIDE SEQUENCE</scope>
    <source>
        <strain evidence="2">5032</strain>
    </source>
</reference>
<organism evidence="2 3">
    <name type="scientific">Candidatus Desulfovibrio intestinavium</name>
    <dbReference type="NCBI Taxonomy" id="2838534"/>
    <lineage>
        <taxon>Bacteria</taxon>
        <taxon>Pseudomonadati</taxon>
        <taxon>Thermodesulfobacteriota</taxon>
        <taxon>Desulfovibrionia</taxon>
        <taxon>Desulfovibrionales</taxon>
        <taxon>Desulfovibrionaceae</taxon>
        <taxon>Desulfovibrio</taxon>
    </lineage>
</organism>
<evidence type="ECO:0000256" key="1">
    <source>
        <dbReference type="SAM" id="MobiDB-lite"/>
    </source>
</evidence>
<sequence length="60" mass="6558">MLDLPDCPAPSAPVLPELDAAEPLDSPDNVARLLTRDDRMRAYMDGLNAALRCHQARGKI</sequence>